<evidence type="ECO:0000313" key="2">
    <source>
        <dbReference type="EMBL" id="KAK7142982.1"/>
    </source>
</evidence>
<evidence type="ECO:0000256" key="1">
    <source>
        <dbReference type="SAM" id="MobiDB-lite"/>
    </source>
</evidence>
<reference evidence="2 3" key="1">
    <citation type="submission" date="2024-02" db="EMBL/GenBank/DDBJ databases">
        <title>Chromosome-level genome assembly of the Eurasian Minnow (Phoxinus phoxinus).</title>
        <authorList>
            <person name="Oriowo T.O."/>
            <person name="Martin S."/>
            <person name="Stange M."/>
            <person name="Chrysostomakis Y."/>
            <person name="Brown T."/>
            <person name="Winkler S."/>
            <person name="Kukowka S."/>
            <person name="Myers E.W."/>
            <person name="Bohne A."/>
        </authorList>
    </citation>
    <scope>NUCLEOTIDE SEQUENCE [LARGE SCALE GENOMIC DNA]</scope>
    <source>
        <strain evidence="2">ZFMK-TIS-60720</strain>
        <tissue evidence="2">Whole Organism</tissue>
    </source>
</reference>
<proteinExistence type="predicted"/>
<keyword evidence="3" id="KW-1185">Reference proteome</keyword>
<feature type="region of interest" description="Disordered" evidence="1">
    <location>
        <begin position="1"/>
        <end position="37"/>
    </location>
</feature>
<name>A0AAN9CM35_9TELE</name>
<sequence length="37" mass="4512">MMMMMNEKMMTDRRRERQIMRSVERQRASGATRPTAH</sequence>
<protein>
    <submittedName>
        <fullName evidence="2">Uncharacterized protein</fullName>
    </submittedName>
</protein>
<dbReference type="Proteomes" id="UP001364617">
    <property type="component" value="Unassembled WGS sequence"/>
</dbReference>
<feature type="compositionally biased region" description="Basic and acidic residues" evidence="1">
    <location>
        <begin position="9"/>
        <end position="27"/>
    </location>
</feature>
<dbReference type="AlphaFoldDB" id="A0AAN9CM35"/>
<evidence type="ECO:0000313" key="3">
    <source>
        <dbReference type="Proteomes" id="UP001364617"/>
    </source>
</evidence>
<accession>A0AAN9CM35</accession>
<gene>
    <name evidence="2" type="ORF">R3I93_014208</name>
</gene>
<organism evidence="2 3">
    <name type="scientific">Phoxinus phoxinus</name>
    <name type="common">Eurasian minnow</name>
    <dbReference type="NCBI Taxonomy" id="58324"/>
    <lineage>
        <taxon>Eukaryota</taxon>
        <taxon>Metazoa</taxon>
        <taxon>Chordata</taxon>
        <taxon>Craniata</taxon>
        <taxon>Vertebrata</taxon>
        <taxon>Euteleostomi</taxon>
        <taxon>Actinopterygii</taxon>
        <taxon>Neopterygii</taxon>
        <taxon>Teleostei</taxon>
        <taxon>Ostariophysi</taxon>
        <taxon>Cypriniformes</taxon>
        <taxon>Leuciscidae</taxon>
        <taxon>Phoxininae</taxon>
        <taxon>Phoxinus</taxon>
    </lineage>
</organism>
<comment type="caution">
    <text evidence="2">The sequence shown here is derived from an EMBL/GenBank/DDBJ whole genome shotgun (WGS) entry which is preliminary data.</text>
</comment>
<dbReference type="EMBL" id="JAYKXH010000015">
    <property type="protein sequence ID" value="KAK7142982.1"/>
    <property type="molecule type" value="Genomic_DNA"/>
</dbReference>